<evidence type="ECO:0000256" key="2">
    <source>
        <dbReference type="SAM" id="SignalP"/>
    </source>
</evidence>
<evidence type="ECO:0000313" key="3">
    <source>
        <dbReference type="EMBL" id="AKU97994.1"/>
    </source>
</evidence>
<evidence type="ECO:0000313" key="4">
    <source>
        <dbReference type="Proteomes" id="UP000064967"/>
    </source>
</evidence>
<sequence length="272" mass="27824">MFGALGVTAVIAVIAVSACSQTTPPADEPSDDQTTTSKPTKDGGSGNNGGQIPTTPGKDASADSGVCKTTPPTNRCGLVPQCGCGTNETCDVTNPQTGATSCLTAGNMTLGRPCSQSGQCVQGLACVFGACRPYCESPTSKCTAPGTDFCMSIADKGSPNPDLAVCSITCDPRMPQAVCGQNTCIWFPKEYIPAKFTDCNAPGPGVQYDLCNSVYDCGPGLACVMHPTQGQECERWCRLGQVGDCGIGLTCKDAFGSDAPTIDGIKLGVCQD</sequence>
<proteinExistence type="predicted"/>
<evidence type="ECO:0008006" key="5">
    <source>
        <dbReference type="Google" id="ProtNLM"/>
    </source>
</evidence>
<feature type="chain" id="PRO_5005466797" description="Tryptophan synthase alpha chain" evidence="2">
    <location>
        <begin position="23"/>
        <end position="272"/>
    </location>
</feature>
<keyword evidence="4" id="KW-1185">Reference proteome</keyword>
<reference evidence="3 4" key="1">
    <citation type="submission" date="2015-08" db="EMBL/GenBank/DDBJ databases">
        <authorList>
            <person name="Babu N.S."/>
            <person name="Beckwith C.J."/>
            <person name="Beseler K.G."/>
            <person name="Brison A."/>
            <person name="Carone J.V."/>
            <person name="Caskin T.P."/>
            <person name="Diamond M."/>
            <person name="Durham M.E."/>
            <person name="Foxe J.M."/>
            <person name="Go M."/>
            <person name="Henderson B.A."/>
            <person name="Jones I.B."/>
            <person name="McGettigan J.A."/>
            <person name="Micheletti S.J."/>
            <person name="Nasrallah M.E."/>
            <person name="Ortiz D."/>
            <person name="Piller C.R."/>
            <person name="Privatt S.R."/>
            <person name="Schneider S.L."/>
            <person name="Sharp S."/>
            <person name="Smith T.C."/>
            <person name="Stanton J.D."/>
            <person name="Ullery H.E."/>
            <person name="Wilson R.J."/>
            <person name="Serrano M.G."/>
            <person name="Buck G."/>
            <person name="Lee V."/>
            <person name="Wang Y."/>
            <person name="Carvalho R."/>
            <person name="Voegtly L."/>
            <person name="Shi R."/>
            <person name="Duckworth R."/>
            <person name="Johnson A."/>
            <person name="Loviza R."/>
            <person name="Walstead R."/>
            <person name="Shah Z."/>
            <person name="Kiflezghi M."/>
            <person name="Wade K."/>
            <person name="Ball S.L."/>
            <person name="Bradley K.W."/>
            <person name="Asai D.J."/>
            <person name="Bowman C.A."/>
            <person name="Russell D.A."/>
            <person name="Pope W.H."/>
            <person name="Jacobs-Sera D."/>
            <person name="Hendrix R.W."/>
            <person name="Hatfull G.F."/>
        </authorList>
    </citation>
    <scope>NUCLEOTIDE SEQUENCE [LARGE SCALE GENOMIC DNA]</scope>
    <source>
        <strain evidence="3 4">DSM 27648</strain>
    </source>
</reference>
<keyword evidence="2" id="KW-0732">Signal</keyword>
<name>A0A0K1PXW7_9BACT</name>
<protein>
    <recommendedName>
        <fullName evidence="5">Tryptophan synthase alpha chain</fullName>
    </recommendedName>
</protein>
<organism evidence="3 4">
    <name type="scientific">Labilithrix luteola</name>
    <dbReference type="NCBI Taxonomy" id="1391654"/>
    <lineage>
        <taxon>Bacteria</taxon>
        <taxon>Pseudomonadati</taxon>
        <taxon>Myxococcota</taxon>
        <taxon>Polyangia</taxon>
        <taxon>Polyangiales</taxon>
        <taxon>Labilitrichaceae</taxon>
        <taxon>Labilithrix</taxon>
    </lineage>
</organism>
<feature type="region of interest" description="Disordered" evidence="1">
    <location>
        <begin position="21"/>
        <end position="66"/>
    </location>
</feature>
<feature type="signal peptide" evidence="2">
    <location>
        <begin position="1"/>
        <end position="22"/>
    </location>
</feature>
<accession>A0A0K1PXW7</accession>
<dbReference type="EMBL" id="CP012333">
    <property type="protein sequence ID" value="AKU97994.1"/>
    <property type="molecule type" value="Genomic_DNA"/>
</dbReference>
<dbReference type="AlphaFoldDB" id="A0A0K1PXW7"/>
<gene>
    <name evidence="3" type="ORF">AKJ09_04658</name>
</gene>
<dbReference type="KEGG" id="llu:AKJ09_04658"/>
<evidence type="ECO:0000256" key="1">
    <source>
        <dbReference type="SAM" id="MobiDB-lite"/>
    </source>
</evidence>
<dbReference type="STRING" id="1391654.AKJ09_04658"/>
<dbReference type="Proteomes" id="UP000064967">
    <property type="component" value="Chromosome"/>
</dbReference>